<name>A0ABX7FXT5_BRECH</name>
<feature type="transmembrane region" description="Helical" evidence="1">
    <location>
        <begin position="102"/>
        <end position="120"/>
    </location>
</feature>
<gene>
    <name evidence="2" type="ORF">JNE38_15190</name>
</gene>
<dbReference type="Pfam" id="PF09997">
    <property type="entry name" value="DUF2238"/>
    <property type="match status" value="1"/>
</dbReference>
<keyword evidence="1" id="KW-0812">Transmembrane</keyword>
<protein>
    <submittedName>
        <fullName evidence="2">DUF2238 domain-containing protein</fullName>
    </submittedName>
</protein>
<keyword evidence="1" id="KW-0472">Membrane</keyword>
<dbReference type="PIRSF" id="PIRSF020606">
    <property type="entry name" value="UCP020606"/>
    <property type="match status" value="1"/>
</dbReference>
<sequence length="205" mass="23657">MTNNIPFTRNYQLQFMFTIYLVFWIVTAISPTDRSQWFMESILPVGTIIFLAATMKRFQFTNLSYVLMLLFLILHTYAAHYTYQHTPFDIWLKTHFHTQRSYFDRVVHFAFGLFLTYPIRELLTRVATIRGFWSYGVPVAVVFSFSALFEVVEMVVALLAGQAGADYMGLQGDIFDSQKDMSLGLLGGIVSMGILAGILKWRKKK</sequence>
<feature type="transmembrane region" description="Helical" evidence="1">
    <location>
        <begin position="12"/>
        <end position="31"/>
    </location>
</feature>
<organism evidence="2 3">
    <name type="scientific">Brevibacillus choshinensis</name>
    <dbReference type="NCBI Taxonomy" id="54911"/>
    <lineage>
        <taxon>Bacteria</taxon>
        <taxon>Bacillati</taxon>
        <taxon>Bacillota</taxon>
        <taxon>Bacilli</taxon>
        <taxon>Bacillales</taxon>
        <taxon>Paenibacillaceae</taxon>
        <taxon>Brevibacillus</taxon>
    </lineage>
</organism>
<evidence type="ECO:0000256" key="1">
    <source>
        <dbReference type="SAM" id="Phobius"/>
    </source>
</evidence>
<dbReference type="InterPro" id="IPR014509">
    <property type="entry name" value="YjdF-like"/>
</dbReference>
<dbReference type="Proteomes" id="UP000596248">
    <property type="component" value="Chromosome"/>
</dbReference>
<feature type="transmembrane region" description="Helical" evidence="1">
    <location>
        <begin position="181"/>
        <end position="199"/>
    </location>
</feature>
<evidence type="ECO:0000313" key="2">
    <source>
        <dbReference type="EMBL" id="QRG70611.1"/>
    </source>
</evidence>
<proteinExistence type="predicted"/>
<feature type="transmembrane region" description="Helical" evidence="1">
    <location>
        <begin position="132"/>
        <end position="161"/>
    </location>
</feature>
<dbReference type="EMBL" id="CP069127">
    <property type="protein sequence ID" value="QRG70611.1"/>
    <property type="molecule type" value="Genomic_DNA"/>
</dbReference>
<keyword evidence="3" id="KW-1185">Reference proteome</keyword>
<reference evidence="2 3" key="1">
    <citation type="submission" date="2021-01" db="EMBL/GenBank/DDBJ databases">
        <title>Identification of strong promoters based on the transcriptome of Brevibacillus choshinensis.</title>
        <authorList>
            <person name="Yao D."/>
            <person name="Zhang K."/>
            <person name="Wu J."/>
        </authorList>
    </citation>
    <scope>NUCLEOTIDE SEQUENCE [LARGE SCALE GENOMIC DNA]</scope>
    <source>
        <strain evidence="2 3">HPD31-SP3</strain>
    </source>
</reference>
<feature type="transmembrane region" description="Helical" evidence="1">
    <location>
        <begin position="62"/>
        <end position="82"/>
    </location>
</feature>
<dbReference type="InterPro" id="IPR058534">
    <property type="entry name" value="YjdF"/>
</dbReference>
<feature type="transmembrane region" description="Helical" evidence="1">
    <location>
        <begin position="37"/>
        <end position="55"/>
    </location>
</feature>
<keyword evidence="1" id="KW-1133">Transmembrane helix</keyword>
<accession>A0ABX7FXT5</accession>
<evidence type="ECO:0000313" key="3">
    <source>
        <dbReference type="Proteomes" id="UP000596248"/>
    </source>
</evidence>